<dbReference type="Gene3D" id="3.40.50.720">
    <property type="entry name" value="NAD(P)-binding Rossmann-like Domain"/>
    <property type="match status" value="1"/>
</dbReference>
<dbReference type="InterPro" id="IPR002347">
    <property type="entry name" value="SDR_fam"/>
</dbReference>
<dbReference type="InterPro" id="IPR053137">
    <property type="entry name" value="NLR-like"/>
</dbReference>
<dbReference type="Pfam" id="PF00106">
    <property type="entry name" value="adh_short"/>
    <property type="match status" value="1"/>
</dbReference>
<name>A0A6V8HEM4_TALPI</name>
<dbReference type="InterPro" id="IPR056681">
    <property type="entry name" value="DUF7779"/>
</dbReference>
<dbReference type="InterPro" id="IPR036291">
    <property type="entry name" value="NAD(P)-bd_dom_sf"/>
</dbReference>
<dbReference type="Pfam" id="PF25000">
    <property type="entry name" value="DUF7779"/>
    <property type="match status" value="1"/>
</dbReference>
<evidence type="ECO:0000313" key="4">
    <source>
        <dbReference type="Proteomes" id="UP000053095"/>
    </source>
</evidence>
<gene>
    <name evidence="3" type="ORF">TCE0_034r11064</name>
</gene>
<proteinExistence type="predicted"/>
<dbReference type="PANTHER" id="PTHR46082">
    <property type="entry name" value="ATP/GTP-BINDING PROTEIN-RELATED"/>
    <property type="match status" value="1"/>
</dbReference>
<protein>
    <recommendedName>
        <fullName evidence="5">N-acetyltransferase domain-containing protein</fullName>
    </recommendedName>
</protein>
<sequence length="792" mass="89219">MTPTECHATFSGPYNHGLQAGYIGGNVETHHHYPVEHPETPPNPILLIPFLPDPDYIDRATILNQLHDRRVVPGSRTALVGLGGVGKSQIAIEYAYQIHEREPETWVFWIYASNAARFEQSYQELADTVKLSGRRDPKANIFKLVYDWLRDSKSGKWILILDNVDDAYFLINRPDSTQAQAGHENGRAYRPLREYLPQSPNGSILITSRSREGVLKLVDQRDIIVVEPMDKAHARALFEKKLGKWDEKQDKDQDISELAAALEFIPLAIVQAAAYISDPDRGCSVRQYLDEFQKNDQKKIRLLNHAEGQFRRDWEAKNSVLTTWQISFDSIRQNRQSAANLLSLMSFFDHQEIPEALLRDYRKQGIAELSEDDNTDDSQSQSSIVDEFHDDILILRRYSLISINVDRTTFNMHSLVQLAIQNWLKINKELEKWKRQYIQNLNAHFPTGEYENWAQCQVLFPHVKSAALQRPQERDLLLEWAAVLYKAAWYSWRKGNETEGPEHEDTLDSVVLVSSLSSLEGRWNEAEKLDVQVIETRKKVLGAEHPSTLMNFLLHRIMPGTSPVILILGAGPNIGQAVARTFASKGYKVALAARSLREEDSTDSQLNITSDFANPDDVVNAFTQVKKVLGIPSVVVYNVSASTLTPADDPFALPLDAFNRDLSINVTSAFVAAQMAARGFAQLPASASKTFIYTGNILNVTILPSFLDQGIGKSAGAHMIWAAAAAYKDRGFKFYYGDERKADGTAKYRVDGEAHAKLYWELAEAKSQGPWMQTFVKGLGYKNFDSLSSPSG</sequence>
<dbReference type="EMBL" id="DF933830">
    <property type="protein sequence ID" value="GAM39479.1"/>
    <property type="molecule type" value="Genomic_DNA"/>
</dbReference>
<dbReference type="PANTHER" id="PTHR46082:SF6">
    <property type="entry name" value="AAA+ ATPASE DOMAIN-CONTAINING PROTEIN-RELATED"/>
    <property type="match status" value="1"/>
</dbReference>
<dbReference type="Gene3D" id="1.25.40.10">
    <property type="entry name" value="Tetratricopeptide repeat domain"/>
    <property type="match status" value="1"/>
</dbReference>
<dbReference type="InterPro" id="IPR011990">
    <property type="entry name" value="TPR-like_helical_dom_sf"/>
</dbReference>
<comment type="caution">
    <text evidence="3">The sequence shown here is derived from an EMBL/GenBank/DDBJ whole genome shotgun (WGS) entry which is preliminary data.</text>
</comment>
<dbReference type="AlphaFoldDB" id="A0A6V8HEM4"/>
<feature type="domain" description="Fungal death-pathway protein SesB" evidence="1">
    <location>
        <begin position="5"/>
        <end position="29"/>
    </location>
</feature>
<dbReference type="Proteomes" id="UP000053095">
    <property type="component" value="Unassembled WGS sequence"/>
</dbReference>
<evidence type="ECO:0000259" key="1">
    <source>
        <dbReference type="Pfam" id="PF17046"/>
    </source>
</evidence>
<keyword evidence="4" id="KW-1185">Reference proteome</keyword>
<evidence type="ECO:0000259" key="2">
    <source>
        <dbReference type="Pfam" id="PF25000"/>
    </source>
</evidence>
<evidence type="ECO:0008006" key="5">
    <source>
        <dbReference type="Google" id="ProtNLM"/>
    </source>
</evidence>
<dbReference type="InterPro" id="IPR031469">
    <property type="entry name" value="SesB_dom"/>
</dbReference>
<accession>A0A6V8HEM4</accession>
<dbReference type="InterPro" id="IPR027417">
    <property type="entry name" value="P-loop_NTPase"/>
</dbReference>
<dbReference type="Pfam" id="PF17046">
    <property type="entry name" value="Ses_B"/>
    <property type="match status" value="1"/>
</dbReference>
<dbReference type="Gene3D" id="3.40.50.300">
    <property type="entry name" value="P-loop containing nucleotide triphosphate hydrolases"/>
    <property type="match status" value="1"/>
</dbReference>
<evidence type="ECO:0000313" key="3">
    <source>
        <dbReference type="EMBL" id="GAM39479.1"/>
    </source>
</evidence>
<dbReference type="SUPFAM" id="SSF52540">
    <property type="entry name" value="P-loop containing nucleoside triphosphate hydrolases"/>
    <property type="match status" value="1"/>
</dbReference>
<reference evidence="4" key="1">
    <citation type="journal article" date="2015" name="Genome Announc.">
        <title>Draft genome sequence of Talaromyces cellulolyticus strain Y-94, a source of lignocellulosic biomass-degrading enzymes.</title>
        <authorList>
            <person name="Fujii T."/>
            <person name="Koike H."/>
            <person name="Sawayama S."/>
            <person name="Yano S."/>
            <person name="Inoue H."/>
        </authorList>
    </citation>
    <scope>NUCLEOTIDE SEQUENCE [LARGE SCALE GENOMIC DNA]</scope>
    <source>
        <strain evidence="4">Y-94</strain>
    </source>
</reference>
<dbReference type="SUPFAM" id="SSF51735">
    <property type="entry name" value="NAD(P)-binding Rossmann-fold domains"/>
    <property type="match status" value="1"/>
</dbReference>
<organism evidence="3 4">
    <name type="scientific">Talaromyces pinophilus</name>
    <name type="common">Penicillium pinophilum</name>
    <dbReference type="NCBI Taxonomy" id="128442"/>
    <lineage>
        <taxon>Eukaryota</taxon>
        <taxon>Fungi</taxon>
        <taxon>Dikarya</taxon>
        <taxon>Ascomycota</taxon>
        <taxon>Pezizomycotina</taxon>
        <taxon>Eurotiomycetes</taxon>
        <taxon>Eurotiomycetidae</taxon>
        <taxon>Eurotiales</taxon>
        <taxon>Trichocomaceae</taxon>
        <taxon>Talaromyces</taxon>
        <taxon>Talaromyces sect. Talaromyces</taxon>
    </lineage>
</organism>
<feature type="domain" description="DUF7779" evidence="2">
    <location>
        <begin position="333"/>
        <end position="424"/>
    </location>
</feature>